<sequence length="248" mass="27527">MSLNWNNGAPWVFAHRGSSLEAPENTMSAFQLAVDQQCDVIELDIHLTSDGQVIVCHDETLGRTTNQSGVIGELTLEEMKQADAGSWFSPVYTGEKIPLLQEVLERIPARIGLNIELKQSYSGRIVEPLIKLLRENGRLADVLFSSYDHKLLHDIKQKAPECRISLVYDAKPVNPIRFIEDFGLEVFSVSLHACMVDAEDVAAIRQSGRHVIVWTVNEASVMKQMLAYGVSGIITDDPKALRDLIVGS</sequence>
<dbReference type="SUPFAM" id="SSF51695">
    <property type="entry name" value="PLC-like phosphodiesterases"/>
    <property type="match status" value="1"/>
</dbReference>
<accession>A0A1V4HHT5</accession>
<dbReference type="AlphaFoldDB" id="A0A1V4HHT5"/>
<dbReference type="InterPro" id="IPR030395">
    <property type="entry name" value="GP_PDE_dom"/>
</dbReference>
<evidence type="ECO:0000313" key="2">
    <source>
        <dbReference type="EMBL" id="OPH55023.1"/>
    </source>
</evidence>
<dbReference type="GO" id="GO:0006629">
    <property type="term" value="P:lipid metabolic process"/>
    <property type="evidence" value="ECO:0007669"/>
    <property type="project" value="InterPro"/>
</dbReference>
<dbReference type="Gene3D" id="3.20.20.190">
    <property type="entry name" value="Phosphatidylinositol (PI) phosphodiesterase"/>
    <property type="match status" value="1"/>
</dbReference>
<protein>
    <recommendedName>
        <fullName evidence="1">GP-PDE domain-containing protein</fullName>
    </recommendedName>
</protein>
<feature type="domain" description="GP-PDE" evidence="1">
    <location>
        <begin position="10"/>
        <end position="245"/>
    </location>
</feature>
<dbReference type="Pfam" id="PF03009">
    <property type="entry name" value="GDPD"/>
    <property type="match status" value="1"/>
</dbReference>
<dbReference type="GO" id="GO:0008081">
    <property type="term" value="F:phosphoric diester hydrolase activity"/>
    <property type="evidence" value="ECO:0007669"/>
    <property type="project" value="InterPro"/>
</dbReference>
<dbReference type="PANTHER" id="PTHR46211:SF14">
    <property type="entry name" value="GLYCEROPHOSPHODIESTER PHOSPHODIESTERASE"/>
    <property type="match status" value="1"/>
</dbReference>
<name>A0A1V4HHT5_9BACL</name>
<gene>
    <name evidence="2" type="ORF">BC351_30365</name>
</gene>
<dbReference type="InterPro" id="IPR017946">
    <property type="entry name" value="PLC-like_Pdiesterase_TIM-brl"/>
</dbReference>
<dbReference type="OrthoDB" id="384721at2"/>
<evidence type="ECO:0000259" key="1">
    <source>
        <dbReference type="PROSITE" id="PS51704"/>
    </source>
</evidence>
<dbReference type="PANTHER" id="PTHR46211">
    <property type="entry name" value="GLYCEROPHOSPHORYL DIESTER PHOSPHODIESTERASE"/>
    <property type="match status" value="1"/>
</dbReference>
<organism evidence="2 3">
    <name type="scientific">Paenibacillus ferrarius</name>
    <dbReference type="NCBI Taxonomy" id="1469647"/>
    <lineage>
        <taxon>Bacteria</taxon>
        <taxon>Bacillati</taxon>
        <taxon>Bacillota</taxon>
        <taxon>Bacilli</taxon>
        <taxon>Bacillales</taxon>
        <taxon>Paenibacillaceae</taxon>
        <taxon>Paenibacillus</taxon>
    </lineage>
</organism>
<dbReference type="Proteomes" id="UP000190626">
    <property type="component" value="Unassembled WGS sequence"/>
</dbReference>
<evidence type="ECO:0000313" key="3">
    <source>
        <dbReference type="Proteomes" id="UP000190626"/>
    </source>
</evidence>
<keyword evidence="3" id="KW-1185">Reference proteome</keyword>
<dbReference type="PROSITE" id="PS51704">
    <property type="entry name" value="GP_PDE"/>
    <property type="match status" value="1"/>
</dbReference>
<comment type="caution">
    <text evidence="2">The sequence shown here is derived from an EMBL/GenBank/DDBJ whole genome shotgun (WGS) entry which is preliminary data.</text>
</comment>
<proteinExistence type="predicted"/>
<reference evidence="3" key="1">
    <citation type="submission" date="2016-07" db="EMBL/GenBank/DDBJ databases">
        <authorList>
            <person name="Florea S."/>
            <person name="Webb J.S."/>
            <person name="Jaromczyk J."/>
            <person name="Schardl C.L."/>
        </authorList>
    </citation>
    <scope>NUCLEOTIDE SEQUENCE [LARGE SCALE GENOMIC DNA]</scope>
    <source>
        <strain evidence="3">CY1</strain>
    </source>
</reference>
<dbReference type="EMBL" id="MBTG01000019">
    <property type="protein sequence ID" value="OPH55023.1"/>
    <property type="molecule type" value="Genomic_DNA"/>
</dbReference>
<dbReference type="STRING" id="1469647.BC351_30365"/>